<feature type="chain" id="PRO_5001785733" description="PXPV repeat-containing protein" evidence="1">
    <location>
        <begin position="23"/>
        <end position="87"/>
    </location>
</feature>
<name>A0A084Y4Y8_9PROT</name>
<evidence type="ECO:0000313" key="2">
    <source>
        <dbReference type="EMBL" id="KFB69782.1"/>
    </source>
</evidence>
<evidence type="ECO:0000256" key="1">
    <source>
        <dbReference type="SAM" id="SignalP"/>
    </source>
</evidence>
<dbReference type="AlphaFoldDB" id="A0A084Y4Y8"/>
<organism evidence="2 3">
    <name type="scientific">Candidatus Accumulibacter vicinus</name>
    <dbReference type="NCBI Taxonomy" id="2954382"/>
    <lineage>
        <taxon>Bacteria</taxon>
        <taxon>Pseudomonadati</taxon>
        <taxon>Pseudomonadota</taxon>
        <taxon>Betaproteobacteria</taxon>
        <taxon>Candidatus Accumulibacter</taxon>
    </lineage>
</organism>
<proteinExistence type="predicted"/>
<protein>
    <recommendedName>
        <fullName evidence="4">PXPV repeat-containing protein</fullName>
    </recommendedName>
</protein>
<dbReference type="PROSITE" id="PS51257">
    <property type="entry name" value="PROKAR_LIPOPROTEIN"/>
    <property type="match status" value="1"/>
</dbReference>
<keyword evidence="1" id="KW-0732">Signal</keyword>
<dbReference type="EMBL" id="JDSS02000007">
    <property type="protein sequence ID" value="KFB69782.1"/>
    <property type="molecule type" value="Genomic_DNA"/>
</dbReference>
<reference evidence="2 3" key="1">
    <citation type="submission" date="2014-07" db="EMBL/GenBank/DDBJ databases">
        <title>Expanding our view of genomic diversity in Candidatus Accumulibacter clades.</title>
        <authorList>
            <person name="Skennerton C.T."/>
            <person name="Barr J.J."/>
            <person name="Slater F.R."/>
            <person name="Bond P.L."/>
            <person name="Tyson G.W."/>
        </authorList>
    </citation>
    <scope>NUCLEOTIDE SEQUENCE [LARGE SCALE GENOMIC DNA]</scope>
    <source>
        <strain evidence="3">SK-01</strain>
    </source>
</reference>
<dbReference type="RefSeq" id="WP_273702912.1">
    <property type="nucleotide sequence ID" value="NZ_JDSS02000007.1"/>
</dbReference>
<dbReference type="Proteomes" id="UP000019812">
    <property type="component" value="Unassembled WGS sequence"/>
</dbReference>
<evidence type="ECO:0000313" key="3">
    <source>
        <dbReference type="Proteomes" id="UP000019812"/>
    </source>
</evidence>
<feature type="signal peptide" evidence="1">
    <location>
        <begin position="1"/>
        <end position="22"/>
    </location>
</feature>
<accession>A0A084Y4Y8</accession>
<sequence length="87" mass="9388" precursor="true">MKTIVLALLAAVATAGCVVAPAQPGYYGPPRAYVNPPVVVVGPPRVYGHPPPVVVGPPRVYGYPPPVVMPGRPGYGPRYWHRRYRDD</sequence>
<gene>
    <name evidence="2" type="ORF">CAPSK01_000495</name>
</gene>
<comment type="caution">
    <text evidence="2">The sequence shown here is derived from an EMBL/GenBank/DDBJ whole genome shotgun (WGS) entry which is preliminary data.</text>
</comment>
<evidence type="ECO:0008006" key="4">
    <source>
        <dbReference type="Google" id="ProtNLM"/>
    </source>
</evidence>